<protein>
    <recommendedName>
        <fullName evidence="1">Zinc finger CHCC-type domain-containing protein</fullName>
    </recommendedName>
</protein>
<keyword evidence="3" id="KW-1185">Reference proteome</keyword>
<comment type="caution">
    <text evidence="2">The sequence shown here is derived from an EMBL/GenBank/DDBJ whole genome shotgun (WGS) entry which is preliminary data.</text>
</comment>
<dbReference type="OMA" id="EPLHEMG"/>
<name>A0A8J6C9Z3_DIALT</name>
<evidence type="ECO:0000313" key="3">
    <source>
        <dbReference type="Proteomes" id="UP000751190"/>
    </source>
</evidence>
<reference evidence="2" key="1">
    <citation type="submission" date="2021-05" db="EMBL/GenBank/DDBJ databases">
        <title>The genome of the haptophyte Pavlova lutheri (Diacronema luteri, Pavlovales) - a model for lipid biosynthesis in eukaryotic algae.</title>
        <authorList>
            <person name="Hulatt C.J."/>
            <person name="Posewitz M.C."/>
        </authorList>
    </citation>
    <scope>NUCLEOTIDE SEQUENCE</scope>
    <source>
        <strain evidence="2">NIVA-4/92</strain>
    </source>
</reference>
<proteinExistence type="predicted"/>
<dbReference type="InterPro" id="IPR019401">
    <property type="entry name" value="Znf_CHCC"/>
</dbReference>
<dbReference type="Gene3D" id="2.60.260.40">
    <property type="entry name" value="q5lls5 like domains"/>
    <property type="match status" value="1"/>
</dbReference>
<dbReference type="GO" id="GO:0006120">
    <property type="term" value="P:mitochondrial electron transport, NADH to ubiquinone"/>
    <property type="evidence" value="ECO:0007669"/>
    <property type="project" value="TreeGrafter"/>
</dbReference>
<organism evidence="2 3">
    <name type="scientific">Diacronema lutheri</name>
    <name type="common">Unicellular marine alga</name>
    <name type="synonym">Monochrysis lutheri</name>
    <dbReference type="NCBI Taxonomy" id="2081491"/>
    <lineage>
        <taxon>Eukaryota</taxon>
        <taxon>Haptista</taxon>
        <taxon>Haptophyta</taxon>
        <taxon>Pavlovophyceae</taxon>
        <taxon>Pavlovales</taxon>
        <taxon>Pavlovaceae</taxon>
        <taxon>Diacronema</taxon>
    </lineage>
</organism>
<evidence type="ECO:0000313" key="2">
    <source>
        <dbReference type="EMBL" id="KAG8462095.1"/>
    </source>
</evidence>
<accession>A0A8J6C9Z3</accession>
<dbReference type="Pfam" id="PF10276">
    <property type="entry name" value="zf-CHCC"/>
    <property type="match status" value="1"/>
</dbReference>
<dbReference type="AlphaFoldDB" id="A0A8J6C9Z3"/>
<dbReference type="OrthoDB" id="307899at2759"/>
<dbReference type="FunFam" id="2.60.260.40:FF:000001">
    <property type="entry name" value="NADH dehydrogenase [ubiquinone] iron-sulfur protein 6, mitochondrial"/>
    <property type="match status" value="1"/>
</dbReference>
<sequence length="150" mass="15637">MLRLLARSALRAARLSRMLASGAVPSVGKVGIFARPVLPAARLSRTLASGAAPPKDMVAMLDTRGPSHVSRAEPLHEMGVVYAPGQPSPQECIDAIPVIPVEGHLAICDGGGGALGHPIEYIQLNTRHHDPATCKYCGLRFVSVGGGHGH</sequence>
<dbReference type="EMBL" id="JAGTXO010000022">
    <property type="protein sequence ID" value="KAG8462095.1"/>
    <property type="molecule type" value="Genomic_DNA"/>
</dbReference>
<dbReference type="PANTHER" id="PTHR13156:SF0">
    <property type="entry name" value="NADH DEHYDROGENASE [UBIQUINONE] IRON-SULFUR PROTEIN 6, MITOCHONDRIAL"/>
    <property type="match status" value="1"/>
</dbReference>
<feature type="domain" description="Zinc finger CHCC-type" evidence="1">
    <location>
        <begin position="106"/>
        <end position="141"/>
    </location>
</feature>
<dbReference type="Proteomes" id="UP000751190">
    <property type="component" value="Unassembled WGS sequence"/>
</dbReference>
<evidence type="ECO:0000259" key="1">
    <source>
        <dbReference type="Pfam" id="PF10276"/>
    </source>
</evidence>
<dbReference type="PANTHER" id="PTHR13156">
    <property type="entry name" value="NADH-UBIQUINONE OXIDOREDUCTASE 13 KD-A SUBUNIT"/>
    <property type="match status" value="1"/>
</dbReference>
<gene>
    <name evidence="2" type="ORF">KFE25_011545</name>
</gene>
<dbReference type="GO" id="GO:0005739">
    <property type="term" value="C:mitochondrion"/>
    <property type="evidence" value="ECO:0007669"/>
    <property type="project" value="GOC"/>
</dbReference>